<dbReference type="Proteomes" id="UP001596201">
    <property type="component" value="Unassembled WGS sequence"/>
</dbReference>
<dbReference type="Pfam" id="PF16162">
    <property type="entry name" value="KwaB"/>
    <property type="match status" value="1"/>
</dbReference>
<dbReference type="AlphaFoldDB" id="A0ABD5RF91"/>
<evidence type="ECO:0000313" key="2">
    <source>
        <dbReference type="Proteomes" id="UP001596201"/>
    </source>
</evidence>
<dbReference type="EMBL" id="JBHSKX010000003">
    <property type="protein sequence ID" value="MFC5368639.1"/>
    <property type="molecule type" value="Genomic_DNA"/>
</dbReference>
<comment type="caution">
    <text evidence="1">The sequence shown here is derived from an EMBL/GenBank/DDBJ whole genome shotgun (WGS) entry which is preliminary data.</text>
</comment>
<gene>
    <name evidence="1" type="ORF">ACFPJ5_17080</name>
</gene>
<protein>
    <submittedName>
        <fullName evidence="1">Kiwa anti-phage protein KwaB-like domain-containing protein</fullName>
    </submittedName>
</protein>
<proteinExistence type="predicted"/>
<dbReference type="InterPro" id="IPR032359">
    <property type="entry name" value="KwaB-like"/>
</dbReference>
<keyword evidence="2" id="KW-1185">Reference proteome</keyword>
<dbReference type="RefSeq" id="WP_227231589.1">
    <property type="nucleotide sequence ID" value="NZ_JAJCVJ010000005.1"/>
</dbReference>
<reference evidence="1 2" key="1">
    <citation type="journal article" date="2019" name="Int. J. Syst. Evol. Microbiol.">
        <title>The Global Catalogue of Microorganisms (GCM) 10K type strain sequencing project: providing services to taxonomists for standard genome sequencing and annotation.</title>
        <authorList>
            <consortium name="The Broad Institute Genomics Platform"/>
            <consortium name="The Broad Institute Genome Sequencing Center for Infectious Disease"/>
            <person name="Wu L."/>
            <person name="Ma J."/>
        </authorList>
    </citation>
    <scope>NUCLEOTIDE SEQUENCE [LARGE SCALE GENOMIC DNA]</scope>
    <source>
        <strain evidence="1 2">CGMCC 1.12237</strain>
    </source>
</reference>
<sequence>MSSEEHVDRLERALGFLRNDRRTSQYLLAQQEDDDYEFGIAPLSSPILDKAEIILEDTLEKMVSSVTEGPKDVTEFSIANTNRNITPIQYLPVDDLPEGARLDYLLTDPNLSEKTYDDWPNPGLQIIRIKEPSGTPLLGLQEFTNHQVVGSSKPILFSRGEQQYDVVEDSLLTIPSKVNAVCFDGFVYIYTPKAFERMYDVRGQYQQHTDDVIDGLAGQDIEIADLSIVDTFKNDIRCLRRIHEIKRHNIHETLEPSAVIDVVDEYDVPVIAEQRNGSLVLDIEDGSKRWKLLDLLSDSYLRSDMTENQYNAPNKRMLD</sequence>
<accession>A0ABD5RF91</accession>
<organism evidence="1 2">
    <name type="scientific">Salinirubrum litoreum</name>
    <dbReference type="NCBI Taxonomy" id="1126234"/>
    <lineage>
        <taxon>Archaea</taxon>
        <taxon>Methanobacteriati</taxon>
        <taxon>Methanobacteriota</taxon>
        <taxon>Stenosarchaea group</taxon>
        <taxon>Halobacteria</taxon>
        <taxon>Halobacteriales</taxon>
        <taxon>Haloferacaceae</taxon>
        <taxon>Salinirubrum</taxon>
    </lineage>
</organism>
<evidence type="ECO:0000313" key="1">
    <source>
        <dbReference type="EMBL" id="MFC5368639.1"/>
    </source>
</evidence>
<name>A0ABD5RF91_9EURY</name>